<dbReference type="Proteomes" id="UP000028181">
    <property type="component" value="Chromosome I"/>
</dbReference>
<keyword evidence="3" id="KW-1003">Cell membrane</keyword>
<name>A0A068SRD2_NEOGA</name>
<keyword evidence="2 7" id="KW-0813">Transport</keyword>
<feature type="transmembrane region" description="Helical" evidence="7">
    <location>
        <begin position="26"/>
        <end position="50"/>
    </location>
</feature>
<feature type="domain" description="ABC transmembrane type-1" evidence="8">
    <location>
        <begin position="76"/>
        <end position="261"/>
    </location>
</feature>
<feature type="transmembrane region" description="Helical" evidence="7">
    <location>
        <begin position="240"/>
        <end position="263"/>
    </location>
</feature>
<dbReference type="PANTHER" id="PTHR30151:SF20">
    <property type="entry name" value="ABC TRANSPORTER PERMEASE PROTEIN HI_0355-RELATED"/>
    <property type="match status" value="1"/>
</dbReference>
<proteinExistence type="inferred from homology"/>
<keyword evidence="10" id="KW-1185">Reference proteome</keyword>
<dbReference type="CDD" id="cd06261">
    <property type="entry name" value="TM_PBP2"/>
    <property type="match status" value="1"/>
</dbReference>
<dbReference type="Pfam" id="PF00528">
    <property type="entry name" value="BPD_transp_1"/>
    <property type="match status" value="1"/>
</dbReference>
<dbReference type="InterPro" id="IPR000515">
    <property type="entry name" value="MetI-like"/>
</dbReference>
<evidence type="ECO:0000256" key="5">
    <source>
        <dbReference type="ARBA" id="ARBA00022989"/>
    </source>
</evidence>
<evidence type="ECO:0000256" key="4">
    <source>
        <dbReference type="ARBA" id="ARBA00022692"/>
    </source>
</evidence>
<dbReference type="KEGG" id="ngg:RG540_CH26860"/>
<dbReference type="Gene3D" id="1.10.3720.10">
    <property type="entry name" value="MetI-like"/>
    <property type="match status" value="1"/>
</dbReference>
<keyword evidence="5 7" id="KW-1133">Transmembrane helix</keyword>
<dbReference type="PATRIC" id="fig|1028800.3.peg.2713"/>
<dbReference type="GO" id="GO:0005886">
    <property type="term" value="C:plasma membrane"/>
    <property type="evidence" value="ECO:0007669"/>
    <property type="project" value="UniProtKB-SubCell"/>
</dbReference>
<dbReference type="PANTHER" id="PTHR30151">
    <property type="entry name" value="ALKANE SULFONATE ABC TRANSPORTER-RELATED, MEMBRANE SUBUNIT"/>
    <property type="match status" value="1"/>
</dbReference>
<evidence type="ECO:0000259" key="8">
    <source>
        <dbReference type="PROSITE" id="PS50928"/>
    </source>
</evidence>
<gene>
    <name evidence="9" type="ORF">RG540_CH26860</name>
</gene>
<dbReference type="GO" id="GO:0055085">
    <property type="term" value="P:transmembrane transport"/>
    <property type="evidence" value="ECO:0007669"/>
    <property type="project" value="InterPro"/>
</dbReference>
<dbReference type="PROSITE" id="PS50928">
    <property type="entry name" value="ABC_TM1"/>
    <property type="match status" value="1"/>
</dbReference>
<feature type="transmembrane region" description="Helical" evidence="7">
    <location>
        <begin position="195"/>
        <end position="220"/>
    </location>
</feature>
<evidence type="ECO:0000256" key="6">
    <source>
        <dbReference type="ARBA" id="ARBA00023136"/>
    </source>
</evidence>
<keyword evidence="6 7" id="KW-0472">Membrane</keyword>
<feature type="transmembrane region" description="Helical" evidence="7">
    <location>
        <begin position="146"/>
        <end position="165"/>
    </location>
</feature>
<evidence type="ECO:0000256" key="2">
    <source>
        <dbReference type="ARBA" id="ARBA00022448"/>
    </source>
</evidence>
<dbReference type="EMBL" id="HG938353">
    <property type="protein sequence ID" value="CDN48852.1"/>
    <property type="molecule type" value="Genomic_DNA"/>
</dbReference>
<evidence type="ECO:0000256" key="1">
    <source>
        <dbReference type="ARBA" id="ARBA00004651"/>
    </source>
</evidence>
<comment type="subcellular location">
    <subcellularLocation>
        <location evidence="1 7">Cell membrane</location>
        <topology evidence="1 7">Multi-pass membrane protein</topology>
    </subcellularLocation>
</comment>
<evidence type="ECO:0000256" key="7">
    <source>
        <dbReference type="RuleBase" id="RU363032"/>
    </source>
</evidence>
<dbReference type="OrthoDB" id="8138334at2"/>
<feature type="transmembrane region" description="Helical" evidence="7">
    <location>
        <begin position="118"/>
        <end position="140"/>
    </location>
</feature>
<protein>
    <submittedName>
        <fullName evidence="9">Hydroxymethylpyrimidine transport system permease protein</fullName>
    </submittedName>
</protein>
<dbReference type="HOGENOM" id="CLU_046113_2_2_5"/>
<reference evidence="10" key="1">
    <citation type="journal article" date="2014" name="BMC Genomics">
        <title>Genome sequencing of two Neorhizobium galegae strains reveals a noeT gene responsible for the unusual acetylation of the nodulation factors.</title>
        <authorList>
            <person name="Osterman J."/>
            <person name="Marsh J."/>
            <person name="Laine P.K."/>
            <person name="Zeng Z."/>
            <person name="Alatalo E."/>
            <person name="Sullivan J.T."/>
            <person name="Young J.P."/>
            <person name="Thomas-Oates J."/>
            <person name="Paulin L."/>
            <person name="Lindstrom K."/>
        </authorList>
    </citation>
    <scope>NUCLEOTIDE SEQUENCE [LARGE SCALE GENOMIC DNA]</scope>
    <source>
        <strain evidence="10">HAMBI 540</strain>
    </source>
</reference>
<dbReference type="eggNOG" id="COG0600">
    <property type="taxonomic scope" value="Bacteria"/>
</dbReference>
<evidence type="ECO:0000313" key="9">
    <source>
        <dbReference type="EMBL" id="CDN48852.1"/>
    </source>
</evidence>
<dbReference type="SUPFAM" id="SSF161098">
    <property type="entry name" value="MetI-like"/>
    <property type="match status" value="1"/>
</dbReference>
<evidence type="ECO:0000256" key="3">
    <source>
        <dbReference type="ARBA" id="ARBA00022475"/>
    </source>
</evidence>
<dbReference type="InterPro" id="IPR035906">
    <property type="entry name" value="MetI-like_sf"/>
</dbReference>
<comment type="similarity">
    <text evidence="7">Belongs to the binding-protein-dependent transport system permease family.</text>
</comment>
<feature type="transmembrane region" description="Helical" evidence="7">
    <location>
        <begin position="88"/>
        <end position="106"/>
    </location>
</feature>
<accession>A0A068SRD2</accession>
<feature type="transmembrane region" description="Helical" evidence="7">
    <location>
        <begin position="62"/>
        <end position="82"/>
    </location>
</feature>
<evidence type="ECO:0000313" key="10">
    <source>
        <dbReference type="Proteomes" id="UP000028181"/>
    </source>
</evidence>
<dbReference type="AlphaFoldDB" id="A0A068SRD2"/>
<organism evidence="9 10">
    <name type="scientific">Neorhizobium galegae bv. orientalis str. HAMBI 540</name>
    <dbReference type="NCBI Taxonomy" id="1028800"/>
    <lineage>
        <taxon>Bacteria</taxon>
        <taxon>Pseudomonadati</taxon>
        <taxon>Pseudomonadota</taxon>
        <taxon>Alphaproteobacteria</taxon>
        <taxon>Hyphomicrobiales</taxon>
        <taxon>Rhizobiaceae</taxon>
        <taxon>Rhizobium/Agrobacterium group</taxon>
        <taxon>Neorhizobium</taxon>
    </lineage>
</organism>
<sequence>MSEVISASVHRKVKSPSRFRFPAPDIVTLASVVVLVAFLSAWEWVLIPLLNISPALLPKPSAIAIALWSGLFVGDLGADILITLQEVFLGYVLGSAIGFALAIPVAGSRVAERILYPYIVALQAIPKVAIAPLFVIWFGFGMTSKVVIVALITFFPVFVNAVIGLRATPAEQDELFDVYNASAWRRFRYLRLPNSAPYIFGGLNVGVTLSVIGAIVAEFVGAQEGIGSAIIRAGFALDTAGVFAAIAVLTFIAATASAAIQAIGRKLVFWMENPKG</sequence>
<keyword evidence="4 7" id="KW-0812">Transmembrane</keyword>